<dbReference type="EMBL" id="LNJU01000001">
    <property type="protein sequence ID" value="KWZ59780.1"/>
    <property type="molecule type" value="Genomic_DNA"/>
</dbReference>
<organism evidence="1 2">
    <name type="scientific">Burkholderia ubonensis</name>
    <dbReference type="NCBI Taxonomy" id="101571"/>
    <lineage>
        <taxon>Bacteria</taxon>
        <taxon>Pseudomonadati</taxon>
        <taxon>Pseudomonadota</taxon>
        <taxon>Betaproteobacteria</taxon>
        <taxon>Burkholderiales</taxon>
        <taxon>Burkholderiaceae</taxon>
        <taxon>Burkholderia</taxon>
        <taxon>Burkholderia cepacia complex</taxon>
    </lineage>
</organism>
<accession>A0AA40RAS3</accession>
<evidence type="ECO:0000313" key="2">
    <source>
        <dbReference type="Proteomes" id="UP000070119"/>
    </source>
</evidence>
<evidence type="ECO:0000313" key="1">
    <source>
        <dbReference type="EMBL" id="KWZ59780.1"/>
    </source>
</evidence>
<dbReference type="RefSeq" id="WP_059629982.1">
    <property type="nucleotide sequence ID" value="NZ_LOVK01000077.1"/>
</dbReference>
<gene>
    <name evidence="1" type="ORF">WK57_03775</name>
</gene>
<dbReference type="Proteomes" id="UP000070119">
    <property type="component" value="Chromosome 1"/>
</dbReference>
<comment type="caution">
    <text evidence="1">The sequence shown here is derived from an EMBL/GenBank/DDBJ whole genome shotgun (WGS) entry which is preliminary data.</text>
</comment>
<sequence>MEGDDVFSVFQGTLLNGISFDMDRAEIASRMGPSTLFDEAFNAEARGIGNGVRIFLDYDDAFKKIKLIQIGLVLARDMVK</sequence>
<protein>
    <submittedName>
        <fullName evidence="1">Uncharacterized protein</fullName>
    </submittedName>
</protein>
<reference evidence="1 2" key="1">
    <citation type="submission" date="2015-11" db="EMBL/GenBank/DDBJ databases">
        <authorList>
            <person name="Sahl J."/>
            <person name="Wagner D."/>
            <person name="Keim P."/>
        </authorList>
    </citation>
    <scope>NUCLEOTIDE SEQUENCE [LARGE SCALE GENOMIC DNA]</scope>
    <source>
        <strain evidence="1 2">MSMB1157</strain>
    </source>
</reference>
<dbReference type="AlphaFoldDB" id="A0AA40RAS3"/>
<name>A0AA40RAS3_9BURK</name>
<proteinExistence type="predicted"/>